<accession>A0A4C1SK23</accession>
<feature type="region of interest" description="Disordered" evidence="1">
    <location>
        <begin position="210"/>
        <end position="231"/>
    </location>
</feature>
<evidence type="ECO:0000256" key="1">
    <source>
        <dbReference type="SAM" id="MobiDB-lite"/>
    </source>
</evidence>
<proteinExistence type="predicted"/>
<protein>
    <submittedName>
        <fullName evidence="2">Uncharacterized protein</fullName>
    </submittedName>
</protein>
<sequence>MSESVVHKIKFVRKKEDKYLKHALELSSCETLKTFPIQQVPHFLSRDSPVLDSNLGFVQGVDSNVALLSNFSFPLRSELRSGWRLLDIITLLHLQYNAGATFATKPIPLQVFLNPVPIQHRCLSQSLLQSRFQARCCSQSFLFAVVLFAVMRSKRACGPPEYNRIENGGTAAHGHSCLQRIHVALPVEREVVGDGGRIFRNDEHSVGGCPENQNARTCRPRSSHVSAPSRSSPVTWDIYMRIDLNYTEQTRVSGAVDRCRSSRDIKGMCGG</sequence>
<dbReference type="AlphaFoldDB" id="A0A4C1SK23"/>
<reference evidence="2 3" key="1">
    <citation type="journal article" date="2019" name="Commun. Biol.">
        <title>The bagworm genome reveals a unique fibroin gene that provides high tensile strength.</title>
        <authorList>
            <person name="Kono N."/>
            <person name="Nakamura H."/>
            <person name="Ohtoshi R."/>
            <person name="Tomita M."/>
            <person name="Numata K."/>
            <person name="Arakawa K."/>
        </authorList>
    </citation>
    <scope>NUCLEOTIDE SEQUENCE [LARGE SCALE GENOMIC DNA]</scope>
</reference>
<gene>
    <name evidence="2" type="ORF">EVAR_29564_1</name>
</gene>
<organism evidence="2 3">
    <name type="scientific">Eumeta variegata</name>
    <name type="common">Bagworm moth</name>
    <name type="synonym">Eumeta japonica</name>
    <dbReference type="NCBI Taxonomy" id="151549"/>
    <lineage>
        <taxon>Eukaryota</taxon>
        <taxon>Metazoa</taxon>
        <taxon>Ecdysozoa</taxon>
        <taxon>Arthropoda</taxon>
        <taxon>Hexapoda</taxon>
        <taxon>Insecta</taxon>
        <taxon>Pterygota</taxon>
        <taxon>Neoptera</taxon>
        <taxon>Endopterygota</taxon>
        <taxon>Lepidoptera</taxon>
        <taxon>Glossata</taxon>
        <taxon>Ditrysia</taxon>
        <taxon>Tineoidea</taxon>
        <taxon>Psychidae</taxon>
        <taxon>Oiketicinae</taxon>
        <taxon>Eumeta</taxon>
    </lineage>
</organism>
<keyword evidence="3" id="KW-1185">Reference proteome</keyword>
<evidence type="ECO:0000313" key="2">
    <source>
        <dbReference type="EMBL" id="GBP01501.1"/>
    </source>
</evidence>
<comment type="caution">
    <text evidence="2">The sequence shown here is derived from an EMBL/GenBank/DDBJ whole genome shotgun (WGS) entry which is preliminary data.</text>
</comment>
<dbReference type="EMBL" id="BGZK01003456">
    <property type="protein sequence ID" value="GBP01501.1"/>
    <property type="molecule type" value="Genomic_DNA"/>
</dbReference>
<name>A0A4C1SK23_EUMVA</name>
<dbReference type="Proteomes" id="UP000299102">
    <property type="component" value="Unassembled WGS sequence"/>
</dbReference>
<evidence type="ECO:0000313" key="3">
    <source>
        <dbReference type="Proteomes" id="UP000299102"/>
    </source>
</evidence>